<dbReference type="Proteomes" id="UP000192775">
    <property type="component" value="Chromosome"/>
</dbReference>
<dbReference type="AlphaFoldDB" id="A0A1X9LJZ6"/>
<keyword evidence="3" id="KW-0804">Transcription</keyword>
<organism evidence="4 5">
    <name type="scientific">Cnuibacter physcomitrellae</name>
    <dbReference type="NCBI Taxonomy" id="1619308"/>
    <lineage>
        <taxon>Bacteria</taxon>
        <taxon>Bacillati</taxon>
        <taxon>Actinomycetota</taxon>
        <taxon>Actinomycetes</taxon>
        <taxon>Micrococcales</taxon>
        <taxon>Microbacteriaceae</taxon>
        <taxon>Cnuibacter</taxon>
    </lineage>
</organism>
<dbReference type="PANTHER" id="PTHR30055:SF234">
    <property type="entry name" value="HTH-TYPE TRANSCRIPTIONAL REGULATOR BETI"/>
    <property type="match status" value="1"/>
</dbReference>
<evidence type="ECO:0000256" key="3">
    <source>
        <dbReference type="ARBA" id="ARBA00023163"/>
    </source>
</evidence>
<gene>
    <name evidence="4" type="ORF">B5808_02610</name>
</gene>
<dbReference type="SUPFAM" id="SSF46689">
    <property type="entry name" value="Homeodomain-like"/>
    <property type="match status" value="1"/>
</dbReference>
<dbReference type="Gene3D" id="1.10.357.10">
    <property type="entry name" value="Tetracycline Repressor, domain 2"/>
    <property type="match status" value="1"/>
</dbReference>
<dbReference type="InterPro" id="IPR050109">
    <property type="entry name" value="HTH-type_TetR-like_transc_reg"/>
</dbReference>
<evidence type="ECO:0000313" key="4">
    <source>
        <dbReference type="EMBL" id="ARJ04241.1"/>
    </source>
</evidence>
<dbReference type="PRINTS" id="PR00455">
    <property type="entry name" value="HTHTETR"/>
</dbReference>
<dbReference type="GO" id="GO:0003700">
    <property type="term" value="F:DNA-binding transcription factor activity"/>
    <property type="evidence" value="ECO:0007669"/>
    <property type="project" value="TreeGrafter"/>
</dbReference>
<keyword evidence="5" id="KW-1185">Reference proteome</keyword>
<keyword evidence="1" id="KW-0805">Transcription regulation</keyword>
<accession>A0A1X9LJZ6</accession>
<name>A0A1X9LJZ6_9MICO</name>
<dbReference type="InterPro" id="IPR009057">
    <property type="entry name" value="Homeodomain-like_sf"/>
</dbReference>
<dbReference type="PANTHER" id="PTHR30055">
    <property type="entry name" value="HTH-TYPE TRANSCRIPTIONAL REGULATOR RUTR"/>
    <property type="match status" value="1"/>
</dbReference>
<dbReference type="KEGG" id="cphy:B5808_02610"/>
<reference evidence="4 5" key="1">
    <citation type="submission" date="2017-04" db="EMBL/GenBank/DDBJ databases">
        <authorList>
            <person name="Afonso C.L."/>
            <person name="Miller P.J."/>
            <person name="Scott M.A."/>
            <person name="Spackman E."/>
            <person name="Goraichik I."/>
            <person name="Dimitrov K.M."/>
            <person name="Suarez D.L."/>
            <person name="Swayne D.E."/>
        </authorList>
    </citation>
    <scope>NUCLEOTIDE SEQUENCE [LARGE SCALE GENOMIC DNA]</scope>
    <source>
        <strain evidence="5">XA(T)</strain>
    </source>
</reference>
<dbReference type="GO" id="GO:0000976">
    <property type="term" value="F:transcription cis-regulatory region binding"/>
    <property type="evidence" value="ECO:0007669"/>
    <property type="project" value="TreeGrafter"/>
</dbReference>
<proteinExistence type="predicted"/>
<dbReference type="STRING" id="1619308.B5808_02610"/>
<evidence type="ECO:0000256" key="1">
    <source>
        <dbReference type="ARBA" id="ARBA00023015"/>
    </source>
</evidence>
<evidence type="ECO:0000256" key="2">
    <source>
        <dbReference type="ARBA" id="ARBA00023125"/>
    </source>
</evidence>
<sequence>MPRTSERGGPQTRARISQVATALMLSRGFDEVTVAQVALEAGVSSVTVFKHFPRKEDLLLDRAPEAAELLRAAVRDAVACTSGDADASADVDADASADVDAGGIAAADSSTVVARAIDALETLSDRLASERHALSGLAPGSAVFFRVVAGSPSLAGRSREIAAELEAALADELERAGAEREDAVLVAALLLAGYASVLVETARRVIDGAAGSALAADHRVRLDRLFAALRGGLLRP</sequence>
<dbReference type="RefSeq" id="WP_085018170.1">
    <property type="nucleotide sequence ID" value="NZ_BMHD01000001.1"/>
</dbReference>
<dbReference type="EMBL" id="CP020715">
    <property type="protein sequence ID" value="ARJ04241.1"/>
    <property type="molecule type" value="Genomic_DNA"/>
</dbReference>
<dbReference type="InterPro" id="IPR001647">
    <property type="entry name" value="HTH_TetR"/>
</dbReference>
<dbReference type="PROSITE" id="PS50977">
    <property type="entry name" value="HTH_TETR_2"/>
    <property type="match status" value="1"/>
</dbReference>
<evidence type="ECO:0000313" key="5">
    <source>
        <dbReference type="Proteomes" id="UP000192775"/>
    </source>
</evidence>
<protein>
    <submittedName>
        <fullName evidence="4">Uncharacterized protein</fullName>
    </submittedName>
</protein>
<keyword evidence="2" id="KW-0238">DNA-binding</keyword>
<dbReference type="Pfam" id="PF00440">
    <property type="entry name" value="TetR_N"/>
    <property type="match status" value="1"/>
</dbReference>